<dbReference type="AlphaFoldDB" id="A0A9Q0S1I1"/>
<comment type="catalytic activity">
    <reaction evidence="12">
        <text>D-mannose + ATP = D-mannose 6-phosphate + ADP + H(+)</text>
        <dbReference type="Rhea" id="RHEA:11028"/>
        <dbReference type="ChEBI" id="CHEBI:4208"/>
        <dbReference type="ChEBI" id="CHEBI:15378"/>
        <dbReference type="ChEBI" id="CHEBI:30616"/>
        <dbReference type="ChEBI" id="CHEBI:58735"/>
        <dbReference type="ChEBI" id="CHEBI:456216"/>
        <dbReference type="EC" id="2.7.1.1"/>
    </reaction>
    <physiologicalReaction direction="left-to-right" evidence="12">
        <dbReference type="Rhea" id="RHEA:11029"/>
    </physiologicalReaction>
</comment>
<dbReference type="GO" id="GO:0005524">
    <property type="term" value="F:ATP binding"/>
    <property type="evidence" value="ECO:0007669"/>
    <property type="project" value="UniProtKB-UniRule"/>
</dbReference>
<dbReference type="GO" id="GO:0006096">
    <property type="term" value="P:glycolytic process"/>
    <property type="evidence" value="ECO:0007669"/>
    <property type="project" value="UniProtKB-KW"/>
</dbReference>
<evidence type="ECO:0000256" key="4">
    <source>
        <dbReference type="ARBA" id="ARBA00022679"/>
    </source>
</evidence>
<dbReference type="InterPro" id="IPR022673">
    <property type="entry name" value="Hexokinase_C"/>
</dbReference>
<keyword evidence="4 14" id="KW-0808">Transferase</keyword>
<proteinExistence type="inferred from homology"/>
<evidence type="ECO:0000256" key="6">
    <source>
        <dbReference type="ARBA" id="ARBA00022777"/>
    </source>
</evidence>
<dbReference type="Proteomes" id="UP001151699">
    <property type="component" value="Chromosome B"/>
</dbReference>
<evidence type="ECO:0000256" key="2">
    <source>
        <dbReference type="ARBA" id="ARBA00005028"/>
    </source>
</evidence>
<evidence type="ECO:0000256" key="8">
    <source>
        <dbReference type="ARBA" id="ARBA00023152"/>
    </source>
</evidence>
<dbReference type="PANTHER" id="PTHR19443">
    <property type="entry name" value="HEXOKINASE"/>
    <property type="match status" value="1"/>
</dbReference>
<evidence type="ECO:0000256" key="10">
    <source>
        <dbReference type="ARBA" id="ARBA00047905"/>
    </source>
</evidence>
<dbReference type="GO" id="GO:0006006">
    <property type="term" value="P:glucose metabolic process"/>
    <property type="evidence" value="ECO:0007669"/>
    <property type="project" value="TreeGrafter"/>
</dbReference>
<dbReference type="Pfam" id="PF00349">
    <property type="entry name" value="Hexokinase_1"/>
    <property type="match status" value="1"/>
</dbReference>
<evidence type="ECO:0000256" key="12">
    <source>
        <dbReference type="ARBA" id="ARBA00050361"/>
    </source>
</evidence>
<dbReference type="Gene3D" id="3.30.420.40">
    <property type="match status" value="1"/>
</dbReference>
<evidence type="ECO:0000259" key="16">
    <source>
        <dbReference type="Pfam" id="PF03727"/>
    </source>
</evidence>
<reference evidence="17" key="1">
    <citation type="submission" date="2022-07" db="EMBL/GenBank/DDBJ databases">
        <authorList>
            <person name="Trinca V."/>
            <person name="Uliana J.V.C."/>
            <person name="Torres T.T."/>
            <person name="Ward R.J."/>
            <person name="Monesi N."/>
        </authorList>
    </citation>
    <scope>NUCLEOTIDE SEQUENCE</scope>
    <source>
        <strain evidence="17">HSMRA1968</strain>
        <tissue evidence="17">Whole embryos</tissue>
    </source>
</reference>
<name>A0A9Q0S1I1_9DIPT</name>
<gene>
    <name evidence="17" type="primary">Hex-t2_0</name>
    <name evidence="17" type="ORF">Bhyg_06912</name>
</gene>
<protein>
    <recommendedName>
        <fullName evidence="14">Phosphotransferase</fullName>
        <ecNumber evidence="14">2.7.1.-</ecNumber>
    </recommendedName>
</protein>
<dbReference type="PRINTS" id="PR00475">
    <property type="entry name" value="HEXOKINASE"/>
</dbReference>
<evidence type="ECO:0000256" key="9">
    <source>
        <dbReference type="ARBA" id="ARBA00044613"/>
    </source>
</evidence>
<comment type="function">
    <text evidence="13">Catalyzes the phosphorylation of various hexoses to hexose 6-phosphate.</text>
</comment>
<dbReference type="FunFam" id="3.30.420.40:FF:000095">
    <property type="entry name" value="Phosphotransferase"/>
    <property type="match status" value="1"/>
</dbReference>
<comment type="caution">
    <text evidence="17">The sequence shown here is derived from an EMBL/GenBank/DDBJ whole genome shotgun (WGS) entry which is preliminary data.</text>
</comment>
<feature type="domain" description="Hexokinase C-terminal" evidence="16">
    <location>
        <begin position="212"/>
        <end position="444"/>
    </location>
</feature>
<comment type="catalytic activity">
    <reaction evidence="11">
        <text>D-glucose + ATP = D-glucose 6-phosphate + ADP + H(+)</text>
        <dbReference type="Rhea" id="RHEA:17825"/>
        <dbReference type="ChEBI" id="CHEBI:4167"/>
        <dbReference type="ChEBI" id="CHEBI:15378"/>
        <dbReference type="ChEBI" id="CHEBI:30616"/>
        <dbReference type="ChEBI" id="CHEBI:61548"/>
        <dbReference type="ChEBI" id="CHEBI:456216"/>
        <dbReference type="EC" id="2.7.1.1"/>
    </reaction>
    <physiologicalReaction direction="left-to-right" evidence="11">
        <dbReference type="Rhea" id="RHEA:17826"/>
    </physiologicalReaction>
</comment>
<evidence type="ECO:0000256" key="14">
    <source>
        <dbReference type="RuleBase" id="RU362007"/>
    </source>
</evidence>
<dbReference type="Gene3D" id="3.40.367.20">
    <property type="match status" value="1"/>
</dbReference>
<keyword evidence="7 14" id="KW-0067">ATP-binding</keyword>
<keyword evidence="6 14" id="KW-0418">Kinase</keyword>
<dbReference type="InterPro" id="IPR022672">
    <property type="entry name" value="Hexokinase_N"/>
</dbReference>
<dbReference type="GO" id="GO:0005829">
    <property type="term" value="C:cytosol"/>
    <property type="evidence" value="ECO:0007669"/>
    <property type="project" value="TreeGrafter"/>
</dbReference>
<dbReference type="CDD" id="cd24019">
    <property type="entry name" value="ASKHA_NBD_HK_meta"/>
    <property type="match status" value="1"/>
</dbReference>
<dbReference type="GO" id="GO:0005536">
    <property type="term" value="F:D-glucose binding"/>
    <property type="evidence" value="ECO:0007669"/>
    <property type="project" value="InterPro"/>
</dbReference>
<evidence type="ECO:0000256" key="3">
    <source>
        <dbReference type="ARBA" id="ARBA00009225"/>
    </source>
</evidence>
<dbReference type="EC" id="2.7.1.-" evidence="14"/>
<dbReference type="GO" id="GO:0001678">
    <property type="term" value="P:intracellular glucose homeostasis"/>
    <property type="evidence" value="ECO:0007669"/>
    <property type="project" value="InterPro"/>
</dbReference>
<dbReference type="PANTHER" id="PTHR19443:SF16">
    <property type="entry name" value="HEXOKINASE TYPE 1-RELATED"/>
    <property type="match status" value="1"/>
</dbReference>
<evidence type="ECO:0000256" key="5">
    <source>
        <dbReference type="ARBA" id="ARBA00022741"/>
    </source>
</evidence>
<dbReference type="InterPro" id="IPR043129">
    <property type="entry name" value="ATPase_NBD"/>
</dbReference>
<evidence type="ECO:0000313" key="17">
    <source>
        <dbReference type="EMBL" id="KAJ6641967.1"/>
    </source>
</evidence>
<dbReference type="Pfam" id="PF03727">
    <property type="entry name" value="Hexokinase_2"/>
    <property type="match status" value="1"/>
</dbReference>
<dbReference type="EMBL" id="WJQU01000002">
    <property type="protein sequence ID" value="KAJ6641967.1"/>
    <property type="molecule type" value="Genomic_DNA"/>
</dbReference>
<sequence>MVNTDGISPQIEAGCRDLVIDDKTMLKLTELILTEVNKGLSKAGNKDADVKCYETFINNLPTGTENGKFLALDLGGTNFRVLLIHLKGEKNYEVQSKTYAIPEHIMLGSGEHLFDHIADGLAQFVKDQGVSSDRLSLGFSFSFEMKQIALEKAILVKWAKGFHCTGVIGEDVVQLFNDAIVRRGDMNVVVRAVVNDTAGTLISCAWAHPDCRIGLVIGTGTNACYVEKIDFVENYSGPPGTHTIISTEWAGLGESGVLDFIRTDYDRDVDYNSCNRGYEIFEKMISGMYVGELVRLALCSFYENGFLFNGMAAEVITRRGSFLTKYMSEIESDESGVFDKCLKVLETLGLSNASRQDCINVRYICECVSRRAARLVSAGIAALINKIDESSVTVGVDGSVYRCHPKFHDLMVENIRKFVKPEISFNLVLSDDGSGCGAALVAAVACRADKTTANNEPIAGNQ</sequence>
<comment type="pathway">
    <text evidence="2">Carbohydrate metabolism; hexose metabolism.</text>
</comment>
<dbReference type="PROSITE" id="PS51748">
    <property type="entry name" value="HEXOKINASE_2"/>
    <property type="match status" value="1"/>
</dbReference>
<dbReference type="OrthoDB" id="419537at2759"/>
<evidence type="ECO:0000256" key="1">
    <source>
        <dbReference type="ARBA" id="ARBA00004888"/>
    </source>
</evidence>
<dbReference type="InterPro" id="IPR001312">
    <property type="entry name" value="Hexokinase"/>
</dbReference>
<feature type="domain" description="Hexokinase N-terminal" evidence="15">
    <location>
        <begin position="12"/>
        <end position="206"/>
    </location>
</feature>
<keyword evidence="8 14" id="KW-0324">Glycolysis</keyword>
<evidence type="ECO:0000259" key="15">
    <source>
        <dbReference type="Pfam" id="PF00349"/>
    </source>
</evidence>
<comment type="catalytic activity">
    <reaction evidence="9">
        <text>a D-hexose + ATP = a D-hexose 6-phosphate + ADP + H(+)</text>
        <dbReference type="Rhea" id="RHEA:22740"/>
        <dbReference type="ChEBI" id="CHEBI:4194"/>
        <dbReference type="ChEBI" id="CHEBI:15378"/>
        <dbReference type="ChEBI" id="CHEBI:30616"/>
        <dbReference type="ChEBI" id="CHEBI:229467"/>
        <dbReference type="ChEBI" id="CHEBI:456216"/>
        <dbReference type="EC" id="2.7.1.1"/>
    </reaction>
    <physiologicalReaction direction="left-to-right" evidence="9">
        <dbReference type="Rhea" id="RHEA:22741"/>
    </physiologicalReaction>
</comment>
<dbReference type="FunFam" id="3.40.367.20:FF:000005">
    <property type="entry name" value="Phosphotransferase"/>
    <property type="match status" value="1"/>
</dbReference>
<evidence type="ECO:0000256" key="13">
    <source>
        <dbReference type="ARBA" id="ARBA00059457"/>
    </source>
</evidence>
<keyword evidence="18" id="KW-1185">Reference proteome</keyword>
<dbReference type="SUPFAM" id="SSF53067">
    <property type="entry name" value="Actin-like ATPase domain"/>
    <property type="match status" value="2"/>
</dbReference>
<organism evidence="17 18">
    <name type="scientific">Pseudolycoriella hygida</name>
    <dbReference type="NCBI Taxonomy" id="35572"/>
    <lineage>
        <taxon>Eukaryota</taxon>
        <taxon>Metazoa</taxon>
        <taxon>Ecdysozoa</taxon>
        <taxon>Arthropoda</taxon>
        <taxon>Hexapoda</taxon>
        <taxon>Insecta</taxon>
        <taxon>Pterygota</taxon>
        <taxon>Neoptera</taxon>
        <taxon>Endopterygota</taxon>
        <taxon>Diptera</taxon>
        <taxon>Nematocera</taxon>
        <taxon>Sciaroidea</taxon>
        <taxon>Sciaridae</taxon>
        <taxon>Pseudolycoriella</taxon>
    </lineage>
</organism>
<evidence type="ECO:0000313" key="18">
    <source>
        <dbReference type="Proteomes" id="UP001151699"/>
    </source>
</evidence>
<comment type="pathway">
    <text evidence="1">Carbohydrate degradation; glycolysis; D-glyceraldehyde 3-phosphate and glycerone phosphate from D-glucose: step 1/4.</text>
</comment>
<comment type="catalytic activity">
    <reaction evidence="10">
        <text>D-fructose + ATP = D-fructose 6-phosphate + ADP + H(+)</text>
        <dbReference type="Rhea" id="RHEA:16125"/>
        <dbReference type="ChEBI" id="CHEBI:15378"/>
        <dbReference type="ChEBI" id="CHEBI:30616"/>
        <dbReference type="ChEBI" id="CHEBI:37721"/>
        <dbReference type="ChEBI" id="CHEBI:61527"/>
        <dbReference type="ChEBI" id="CHEBI:456216"/>
        <dbReference type="EC" id="2.7.1.1"/>
    </reaction>
    <physiologicalReaction direction="left-to-right" evidence="10">
        <dbReference type="Rhea" id="RHEA:16126"/>
    </physiologicalReaction>
</comment>
<dbReference type="GO" id="GO:0005739">
    <property type="term" value="C:mitochondrion"/>
    <property type="evidence" value="ECO:0007669"/>
    <property type="project" value="TreeGrafter"/>
</dbReference>
<comment type="similarity">
    <text evidence="3 14">Belongs to the hexokinase family.</text>
</comment>
<keyword evidence="5 14" id="KW-0547">Nucleotide-binding</keyword>
<dbReference type="GO" id="GO:0004340">
    <property type="term" value="F:glucokinase activity"/>
    <property type="evidence" value="ECO:0007669"/>
    <property type="project" value="TreeGrafter"/>
</dbReference>
<evidence type="ECO:0000256" key="7">
    <source>
        <dbReference type="ARBA" id="ARBA00022840"/>
    </source>
</evidence>
<dbReference type="GO" id="GO:0008865">
    <property type="term" value="F:fructokinase activity"/>
    <property type="evidence" value="ECO:0007669"/>
    <property type="project" value="TreeGrafter"/>
</dbReference>
<accession>A0A9Q0S1I1</accession>
<evidence type="ECO:0000256" key="11">
    <source>
        <dbReference type="ARBA" id="ARBA00048160"/>
    </source>
</evidence>